<sequence>MPKPARDRLAQLLAGTEPARADSAMLRLPGNVLTLEVADLGLVQTPIRAAQAKKLIAVARPAVYGRGEQTLSDTSVRDTLEVAPDRVRLGGPSWQTHLDGALEHFREELGLPAGARLTAELHSLLVYGKGQFFLPHQDSEKYEEMVASLVVMLPSVHTGGELVVDDAGSEQVYGGSRNDLVLVAFYADRRHEVRPVRSGYRVTLTFNLLLTSPSETSEAGPVEKASSCLIEHFTTRVFSKYGGRDLGEPTRLAFLLDHEYTQGGLAAGRFKGADAERVATLLAAAQQAGCQNMLALAEIRETWDVLPDEDTWQGGWYDDEADDNEADDDEPGTDDDAHQLNELIDDEITLSWWTSADGSEAETIRLALDEHEVCMVTPTESITPYETEYEGYMGNYGNTLDRWYRRAAVIVWPQEKAFAVRAEAGSAWGLRSLLDRIDAGKLDGARADAASLKPFWTNIGPEVLTPALRVAAGLDDAVIARVVVAPFRIQMLTADHAPLLAALAQAYGDPWVLDLIGSWQSPNRVAGLDQLTWATETLLPLCQKLRQHEASPIADGCADLVWRWLWNGIDMGMGQKHSERRHTYLAELGEPLSRVLEAASDELGTAIAEALQPLGDNVVELLVPVLRAHRLPPNPALLAIAHDCRDRLTRLVGRPPRAGGDWSITWTGCGCGLCDRLAEFLAARSERTHEWPLATPGRQHIHQQIDASGLPVRHTTRRQGRPYTLLLAKTKDLFHREDEVRWQTLSELAWLATAFE</sequence>
<evidence type="ECO:0000313" key="4">
    <source>
        <dbReference type="Proteomes" id="UP000464186"/>
    </source>
</evidence>
<name>A0A6P1NJF3_9MICC</name>
<gene>
    <name evidence="3" type="ORF">GU243_03180</name>
</gene>
<dbReference type="PANTHER" id="PTHR33099">
    <property type="entry name" value="FE2OG DIOXYGENASE DOMAIN-CONTAINING PROTEIN"/>
    <property type="match status" value="1"/>
</dbReference>
<evidence type="ECO:0000259" key="2">
    <source>
        <dbReference type="Pfam" id="PF13640"/>
    </source>
</evidence>
<evidence type="ECO:0000313" key="3">
    <source>
        <dbReference type="EMBL" id="QHK18927.1"/>
    </source>
</evidence>
<organism evidence="3 4">
    <name type="scientific">Pseudarthrobacter psychrotolerans</name>
    <dbReference type="NCBI Taxonomy" id="2697569"/>
    <lineage>
        <taxon>Bacteria</taxon>
        <taxon>Bacillati</taxon>
        <taxon>Actinomycetota</taxon>
        <taxon>Actinomycetes</taxon>
        <taxon>Micrococcales</taxon>
        <taxon>Micrococcaceae</taxon>
        <taxon>Pseudarthrobacter</taxon>
    </lineage>
</organism>
<evidence type="ECO:0000256" key="1">
    <source>
        <dbReference type="SAM" id="MobiDB-lite"/>
    </source>
</evidence>
<reference evidence="3 4" key="1">
    <citation type="submission" date="2020-01" db="EMBL/GenBank/DDBJ databases">
        <title>Pseudarthrobacter psychrotolerans sp. nov., isolated from antarctic soil.</title>
        <authorList>
            <person name="Shin Y."/>
            <person name="Park W."/>
        </authorList>
    </citation>
    <scope>NUCLEOTIDE SEQUENCE [LARGE SCALE GENOMIC DNA]</scope>
    <source>
        <strain evidence="3 4">YJ56</strain>
    </source>
</reference>
<accession>A0A6P1NJF3</accession>
<feature type="compositionally biased region" description="Acidic residues" evidence="1">
    <location>
        <begin position="311"/>
        <end position="334"/>
    </location>
</feature>
<dbReference type="Proteomes" id="UP000464186">
    <property type="component" value="Chromosome"/>
</dbReference>
<dbReference type="EMBL" id="CP047898">
    <property type="protein sequence ID" value="QHK18927.1"/>
    <property type="molecule type" value="Genomic_DNA"/>
</dbReference>
<proteinExistence type="predicted"/>
<dbReference type="KEGG" id="psey:GU243_03180"/>
<feature type="region of interest" description="Disordered" evidence="1">
    <location>
        <begin position="311"/>
        <end position="337"/>
    </location>
</feature>
<dbReference type="Gene3D" id="2.60.120.620">
    <property type="entry name" value="q2cbj1_9rhob like domain"/>
    <property type="match status" value="1"/>
</dbReference>
<dbReference type="AlphaFoldDB" id="A0A6P1NJF3"/>
<feature type="domain" description="Prolyl 4-hydroxylase alpha subunit Fe(2+) 2OG dioxygenase" evidence="2">
    <location>
        <begin position="124"/>
        <end position="207"/>
    </location>
</feature>
<protein>
    <submittedName>
        <fullName evidence="3">2OG-Fe(II) oxygenase</fullName>
    </submittedName>
</protein>
<dbReference type="Pfam" id="PF13640">
    <property type="entry name" value="2OG-FeII_Oxy_3"/>
    <property type="match status" value="1"/>
</dbReference>
<dbReference type="InterPro" id="IPR044862">
    <property type="entry name" value="Pro_4_hyd_alph_FE2OG_OXY"/>
</dbReference>
<dbReference type="PANTHER" id="PTHR33099:SF14">
    <property type="entry name" value="PROLYL 4-HYDROXYLASE ALPHA SUBUNIT FE(2+) 2OG DIOXYGENASE DOMAIN-CONTAINING PROTEIN"/>
    <property type="match status" value="1"/>
</dbReference>
<keyword evidence="4" id="KW-1185">Reference proteome</keyword>